<dbReference type="SUPFAM" id="SSF52058">
    <property type="entry name" value="L domain-like"/>
    <property type="match status" value="1"/>
</dbReference>
<reference evidence="2 3" key="1">
    <citation type="journal article" date="2024" name="Nat. Commun.">
        <title>Phylogenomics reveals the evolutionary origins of lichenization in chlorophyte algae.</title>
        <authorList>
            <person name="Puginier C."/>
            <person name="Libourel C."/>
            <person name="Otte J."/>
            <person name="Skaloud P."/>
            <person name="Haon M."/>
            <person name="Grisel S."/>
            <person name="Petersen M."/>
            <person name="Berrin J.G."/>
            <person name="Delaux P.M."/>
            <person name="Dal Grande F."/>
            <person name="Keller J."/>
        </authorList>
    </citation>
    <scope>NUCLEOTIDE SEQUENCE [LARGE SCALE GENOMIC DNA]</scope>
    <source>
        <strain evidence="2 3">SAG 2145</strain>
    </source>
</reference>
<accession>A0AAW1Q9B1</accession>
<name>A0AAW1Q9B1_9CHLO</name>
<dbReference type="AlphaFoldDB" id="A0AAW1Q9B1"/>
<gene>
    <name evidence="2" type="ORF">WJX74_005369</name>
</gene>
<sequence length="405" mass="44424">MRNGPTNLDDLPWDVWPRIYRHFNPFQRLAARTLCRSLQTIRPDEVIPVDGFISNFSSLQAFFNEVRASHTAAPIHVRLHDYDLPSLMAAANCPTLTLLHLDHDLDLPLAEQLLKQLPASLQSLSLNVSDRHGCPESIVSHPAWGDFNNLRSLAMRFVPGGAPGGFRVCRLPSLPQLRDLRLKGISEHRLSFEGVNMPRLELLCYDNDLFSAGPQNGQLPALQVISILPGGLVPEWLYNFEVPTLDIQDWCLWELTCSFSRNRELCCQTLRLALPTWARQEASLNTLLMFPPRLTALELAAGAPDAPPASPILLRGSGEEVDAAIRRWGPSLQPVWLQDGTWVPGLGPAAGPSAGGGGVQTEHHQGAAPSQQGGAMAVQQAADDIKEVVLDQDAVMADAESQQHV</sequence>
<proteinExistence type="predicted"/>
<evidence type="ECO:0000313" key="2">
    <source>
        <dbReference type="EMBL" id="KAK9818586.1"/>
    </source>
</evidence>
<protein>
    <recommendedName>
        <fullName evidence="4">F-box domain-containing protein</fullName>
    </recommendedName>
</protein>
<keyword evidence="3" id="KW-1185">Reference proteome</keyword>
<feature type="region of interest" description="Disordered" evidence="1">
    <location>
        <begin position="346"/>
        <end position="371"/>
    </location>
</feature>
<organism evidence="2 3">
    <name type="scientific">Apatococcus lobatus</name>
    <dbReference type="NCBI Taxonomy" id="904363"/>
    <lineage>
        <taxon>Eukaryota</taxon>
        <taxon>Viridiplantae</taxon>
        <taxon>Chlorophyta</taxon>
        <taxon>core chlorophytes</taxon>
        <taxon>Trebouxiophyceae</taxon>
        <taxon>Chlorellales</taxon>
        <taxon>Chlorellaceae</taxon>
        <taxon>Apatococcus</taxon>
    </lineage>
</organism>
<comment type="caution">
    <text evidence="2">The sequence shown here is derived from an EMBL/GenBank/DDBJ whole genome shotgun (WGS) entry which is preliminary data.</text>
</comment>
<dbReference type="Proteomes" id="UP001438707">
    <property type="component" value="Unassembled WGS sequence"/>
</dbReference>
<dbReference type="EMBL" id="JALJOS010000059">
    <property type="protein sequence ID" value="KAK9818586.1"/>
    <property type="molecule type" value="Genomic_DNA"/>
</dbReference>
<evidence type="ECO:0000256" key="1">
    <source>
        <dbReference type="SAM" id="MobiDB-lite"/>
    </source>
</evidence>
<evidence type="ECO:0000313" key="3">
    <source>
        <dbReference type="Proteomes" id="UP001438707"/>
    </source>
</evidence>
<evidence type="ECO:0008006" key="4">
    <source>
        <dbReference type="Google" id="ProtNLM"/>
    </source>
</evidence>